<gene>
    <name evidence="8" type="ORF">SAE02_49800</name>
</gene>
<dbReference type="PANTHER" id="PTHR30250">
    <property type="entry name" value="PST FAMILY PREDICTED COLANIC ACID TRANSPORTER"/>
    <property type="match status" value="1"/>
</dbReference>
<dbReference type="GO" id="GO:0005886">
    <property type="term" value="C:plasma membrane"/>
    <property type="evidence" value="ECO:0007669"/>
    <property type="project" value="UniProtKB-SubCell"/>
</dbReference>
<proteinExistence type="inferred from homology"/>
<sequence>MSKTRRAVYLSAVARYSDMIVQFVSVMVIARLLTPEEIGIFSISIAVIALAQTLREFGLGAYVVQERELDRARIRSAFGVALVLAWTIALLIVVASGPVADFYDRDGIRDVLLILALTFLISPLGLPAQAMLIRELQFGKLYLVQLVTSSVQVAAGITLALLGFSYLSMAWASLVGGLAGIAVLSVLKPDLVFMMPSLKEWRRIAAFGGFSSGANLVGTIGVNMAELIIGRMLGFSAVAYYSRAMGLLNIFRMTVQATVLSVALPAFADQYRAGIDMRPDYGRAAALMTGLAWPFYGMLALLAQPVIRLLYGRQWDEAVVIAQILCVGGAVMAVVILGGPLLTAIGQVRANLWREIAIQVPRAVLTLVAALYSLEAVAAAQVAAYLVALIITQVYTRRFIGFGVAELVSFTWRSLALTAITVAAASVPLVLLDPVSADIASDALIPWRSLLFPGLFGTCGWLAGAFLLDHPIRREIMVAGVGIARWMRVARI</sequence>
<evidence type="ECO:0000256" key="1">
    <source>
        <dbReference type="ARBA" id="ARBA00004651"/>
    </source>
</evidence>
<feature type="transmembrane region" description="Helical" evidence="7">
    <location>
        <begin position="39"/>
        <end position="64"/>
    </location>
</feature>
<dbReference type="AlphaFoldDB" id="A0A512DWJ4"/>
<comment type="similarity">
    <text evidence="2">Belongs to the polysaccharide synthase family.</text>
</comment>
<feature type="transmembrane region" description="Helical" evidence="7">
    <location>
        <begin position="285"/>
        <end position="307"/>
    </location>
</feature>
<feature type="transmembrane region" description="Helical" evidence="7">
    <location>
        <begin position="319"/>
        <end position="345"/>
    </location>
</feature>
<evidence type="ECO:0000256" key="5">
    <source>
        <dbReference type="ARBA" id="ARBA00022989"/>
    </source>
</evidence>
<evidence type="ECO:0000256" key="3">
    <source>
        <dbReference type="ARBA" id="ARBA00022475"/>
    </source>
</evidence>
<feature type="transmembrane region" description="Helical" evidence="7">
    <location>
        <begin position="142"/>
        <end position="164"/>
    </location>
</feature>
<reference evidence="8 9" key="1">
    <citation type="submission" date="2019-07" db="EMBL/GenBank/DDBJ databases">
        <title>Whole genome shotgun sequence of Skermanella aerolata NBRC 106429.</title>
        <authorList>
            <person name="Hosoyama A."/>
            <person name="Uohara A."/>
            <person name="Ohji S."/>
            <person name="Ichikawa N."/>
        </authorList>
    </citation>
    <scope>NUCLEOTIDE SEQUENCE [LARGE SCALE GENOMIC DNA]</scope>
    <source>
        <strain evidence="8 9">NBRC 106429</strain>
    </source>
</reference>
<keyword evidence="9" id="KW-1185">Reference proteome</keyword>
<dbReference type="PANTHER" id="PTHR30250:SF10">
    <property type="entry name" value="LIPOPOLYSACCHARIDE BIOSYNTHESIS PROTEIN WZXC"/>
    <property type="match status" value="1"/>
</dbReference>
<dbReference type="Pfam" id="PF13440">
    <property type="entry name" value="Polysacc_synt_3"/>
    <property type="match status" value="1"/>
</dbReference>
<feature type="transmembrane region" description="Helical" evidence="7">
    <location>
        <begin position="450"/>
        <end position="468"/>
    </location>
</feature>
<feature type="transmembrane region" description="Helical" evidence="7">
    <location>
        <begin position="204"/>
        <end position="224"/>
    </location>
</feature>
<dbReference type="OrthoDB" id="7356923at2"/>
<feature type="transmembrane region" description="Helical" evidence="7">
    <location>
        <begin position="12"/>
        <end position="33"/>
    </location>
</feature>
<keyword evidence="5 7" id="KW-1133">Transmembrane helix</keyword>
<evidence type="ECO:0000313" key="9">
    <source>
        <dbReference type="Proteomes" id="UP000321523"/>
    </source>
</evidence>
<keyword evidence="3" id="KW-1003">Cell membrane</keyword>
<name>A0A512DWJ4_9PROT</name>
<protein>
    <submittedName>
        <fullName evidence="8">Lipopolysaccharide biosynthesis protein</fullName>
    </submittedName>
</protein>
<evidence type="ECO:0000313" key="8">
    <source>
        <dbReference type="EMBL" id="GEO40832.1"/>
    </source>
</evidence>
<feature type="transmembrane region" description="Helical" evidence="7">
    <location>
        <begin position="76"/>
        <end position="99"/>
    </location>
</feature>
<evidence type="ECO:0000256" key="4">
    <source>
        <dbReference type="ARBA" id="ARBA00022692"/>
    </source>
</evidence>
<dbReference type="CDD" id="cd13127">
    <property type="entry name" value="MATE_tuaB_like"/>
    <property type="match status" value="1"/>
</dbReference>
<comment type="caution">
    <text evidence="8">The sequence shown here is derived from an EMBL/GenBank/DDBJ whole genome shotgun (WGS) entry which is preliminary data.</text>
</comment>
<dbReference type="Proteomes" id="UP000321523">
    <property type="component" value="Unassembled WGS sequence"/>
</dbReference>
<evidence type="ECO:0000256" key="7">
    <source>
        <dbReference type="SAM" id="Phobius"/>
    </source>
</evidence>
<accession>A0A512DWJ4</accession>
<feature type="transmembrane region" description="Helical" evidence="7">
    <location>
        <begin position="407"/>
        <end position="430"/>
    </location>
</feature>
<dbReference type="InterPro" id="IPR050833">
    <property type="entry name" value="Poly_Biosynth_Transport"/>
</dbReference>
<dbReference type="EMBL" id="BJYZ01000024">
    <property type="protein sequence ID" value="GEO40832.1"/>
    <property type="molecule type" value="Genomic_DNA"/>
</dbReference>
<keyword evidence="6 7" id="KW-0472">Membrane</keyword>
<keyword evidence="4 7" id="KW-0812">Transmembrane</keyword>
<evidence type="ECO:0000256" key="2">
    <source>
        <dbReference type="ARBA" id="ARBA00007430"/>
    </source>
</evidence>
<dbReference type="RefSeq" id="WP_044431750.1">
    <property type="nucleotide sequence ID" value="NZ_BJYZ01000024.1"/>
</dbReference>
<feature type="transmembrane region" description="Helical" evidence="7">
    <location>
        <begin position="111"/>
        <end position="130"/>
    </location>
</feature>
<evidence type="ECO:0000256" key="6">
    <source>
        <dbReference type="ARBA" id="ARBA00023136"/>
    </source>
</evidence>
<comment type="subcellular location">
    <subcellularLocation>
        <location evidence="1">Cell membrane</location>
        <topology evidence="1">Multi-pass membrane protein</topology>
    </subcellularLocation>
</comment>
<feature type="transmembrane region" description="Helical" evidence="7">
    <location>
        <begin position="170"/>
        <end position="192"/>
    </location>
</feature>
<organism evidence="8 9">
    <name type="scientific">Skermanella aerolata</name>
    <dbReference type="NCBI Taxonomy" id="393310"/>
    <lineage>
        <taxon>Bacteria</taxon>
        <taxon>Pseudomonadati</taxon>
        <taxon>Pseudomonadota</taxon>
        <taxon>Alphaproteobacteria</taxon>
        <taxon>Rhodospirillales</taxon>
        <taxon>Azospirillaceae</taxon>
        <taxon>Skermanella</taxon>
    </lineage>
</organism>